<proteinExistence type="predicted"/>
<name>A0AB39PS99_9ACTN</name>
<reference evidence="1" key="1">
    <citation type="submission" date="2024-07" db="EMBL/GenBank/DDBJ databases">
        <authorList>
            <person name="Yu S.T."/>
        </authorList>
    </citation>
    <scope>NUCLEOTIDE SEQUENCE</scope>
    <source>
        <strain evidence="1">R28</strain>
    </source>
</reference>
<evidence type="ECO:0000313" key="1">
    <source>
        <dbReference type="EMBL" id="XDQ32781.1"/>
    </source>
</evidence>
<organism evidence="1">
    <name type="scientific">Streptomyces sp. R28</name>
    <dbReference type="NCBI Taxonomy" id="3238628"/>
    <lineage>
        <taxon>Bacteria</taxon>
        <taxon>Bacillati</taxon>
        <taxon>Actinomycetota</taxon>
        <taxon>Actinomycetes</taxon>
        <taxon>Kitasatosporales</taxon>
        <taxon>Streptomycetaceae</taxon>
        <taxon>Streptomyces</taxon>
    </lineage>
</organism>
<accession>A0AB39PS99</accession>
<dbReference type="AlphaFoldDB" id="A0AB39PS99"/>
<dbReference type="RefSeq" id="WP_369167279.1">
    <property type="nucleotide sequence ID" value="NZ_CP163439.1"/>
</dbReference>
<sequence>MSDSGRIMVTSQRLKLGKRNAGKLVTVIIEDTHFRILHEGEEIAVKERRDPGPISKTRVVS</sequence>
<protein>
    <submittedName>
        <fullName evidence="1">Uncharacterized protein</fullName>
    </submittedName>
</protein>
<gene>
    <name evidence="1" type="ORF">AB5J49_05185</name>
</gene>
<dbReference type="EMBL" id="CP163439">
    <property type="protein sequence ID" value="XDQ32781.1"/>
    <property type="molecule type" value="Genomic_DNA"/>
</dbReference>